<sequence>MTINGQTFSVIARNEIRKENEGVLIDLVVPFKGEYCSFLFIAKYISADTAQTLKSLRINYLDTSGNCYIQTKDFLIYVSGQKVQRKQKTNQAKAFQESVIKLLFQLLSDPDSLQLSYRELAELANISIGSVSNIMTELEDEHFILRTKTKRVLKNKPDLLERWIIAYHDVLRPRLLKKQMRFSKKKR</sequence>
<reference evidence="1 2" key="1">
    <citation type="submission" date="2020-05" db="EMBL/GenBank/DDBJ databases">
        <title>FDA dAtabase for Regulatory Grade micrObial Sequences (FDA-ARGOS): Supporting development and validation of Infectious Disease Dx tests.</title>
        <authorList>
            <person name="Bojja K."/>
            <person name="Kessler A."/>
            <person name="Tallon L."/>
            <person name="Sadzewicz L."/>
            <person name="Zhao X."/>
            <person name="Vavikolanu K."/>
            <person name="Mehta A."/>
            <person name="Aluvathingal J."/>
            <person name="Nadendla S."/>
            <person name="Myers T."/>
            <person name="Yan Y."/>
            <person name="Sichtig H."/>
        </authorList>
    </citation>
    <scope>NUCLEOTIDE SEQUENCE [LARGE SCALE GENOMIC DNA]</scope>
    <source>
        <strain evidence="1 2">FDAARGOS_763</strain>
    </source>
</reference>
<accession>A0AAP9SXK2</accession>
<dbReference type="Proteomes" id="UP000501467">
    <property type="component" value="Chromosome"/>
</dbReference>
<evidence type="ECO:0000313" key="2">
    <source>
        <dbReference type="Proteomes" id="UP000501467"/>
    </source>
</evidence>
<organism evidence="1 2">
    <name type="scientific">Bacteroides fragilis</name>
    <dbReference type="NCBI Taxonomy" id="817"/>
    <lineage>
        <taxon>Bacteria</taxon>
        <taxon>Pseudomonadati</taxon>
        <taxon>Bacteroidota</taxon>
        <taxon>Bacteroidia</taxon>
        <taxon>Bacteroidales</taxon>
        <taxon>Bacteroidaceae</taxon>
        <taxon>Bacteroides</taxon>
    </lineage>
</organism>
<dbReference type="AlphaFoldDB" id="A0AAP9SXK2"/>
<name>A0AAP9SXK2_BACFG</name>
<dbReference type="InterPro" id="IPR036388">
    <property type="entry name" value="WH-like_DNA-bd_sf"/>
</dbReference>
<evidence type="ECO:0008006" key="3">
    <source>
        <dbReference type="Google" id="ProtNLM"/>
    </source>
</evidence>
<dbReference type="RefSeq" id="WP_005782676.1">
    <property type="nucleotide sequence ID" value="NZ_CP054003.1"/>
</dbReference>
<proteinExistence type="predicted"/>
<dbReference type="SUPFAM" id="SSF46785">
    <property type="entry name" value="Winged helix' DNA-binding domain"/>
    <property type="match status" value="1"/>
</dbReference>
<gene>
    <name evidence="1" type="ORF">FOC69_21275</name>
</gene>
<dbReference type="Gene3D" id="1.10.10.10">
    <property type="entry name" value="Winged helix-like DNA-binding domain superfamily/Winged helix DNA-binding domain"/>
    <property type="match status" value="1"/>
</dbReference>
<evidence type="ECO:0000313" key="1">
    <source>
        <dbReference type="EMBL" id="QKH86745.1"/>
    </source>
</evidence>
<dbReference type="InterPro" id="IPR036390">
    <property type="entry name" value="WH_DNA-bd_sf"/>
</dbReference>
<protein>
    <recommendedName>
        <fullName evidence="3">HTH crp-type domain-containing protein</fullName>
    </recommendedName>
</protein>
<dbReference type="EMBL" id="CP054003">
    <property type="protein sequence ID" value="QKH86745.1"/>
    <property type="molecule type" value="Genomic_DNA"/>
</dbReference>